<name>A0A1H0T596_9BACI</name>
<organism evidence="1 2">
    <name type="scientific">Litchfieldia salsa</name>
    <dbReference type="NCBI Taxonomy" id="930152"/>
    <lineage>
        <taxon>Bacteria</taxon>
        <taxon>Bacillati</taxon>
        <taxon>Bacillota</taxon>
        <taxon>Bacilli</taxon>
        <taxon>Bacillales</taxon>
        <taxon>Bacillaceae</taxon>
        <taxon>Litchfieldia</taxon>
    </lineage>
</organism>
<dbReference type="EMBL" id="FNJU01000003">
    <property type="protein sequence ID" value="SDP49213.1"/>
    <property type="molecule type" value="Genomic_DNA"/>
</dbReference>
<evidence type="ECO:0000313" key="2">
    <source>
        <dbReference type="Proteomes" id="UP000199159"/>
    </source>
</evidence>
<evidence type="ECO:0000313" key="1">
    <source>
        <dbReference type="EMBL" id="SDP49213.1"/>
    </source>
</evidence>
<keyword evidence="2" id="KW-1185">Reference proteome</keyword>
<sequence length="33" mass="3974">MEPYGPGIVYELFYLLFVCYDSYHCNGDNQFIY</sequence>
<proteinExistence type="predicted"/>
<reference evidence="2" key="1">
    <citation type="submission" date="2016-10" db="EMBL/GenBank/DDBJ databases">
        <authorList>
            <person name="Varghese N."/>
            <person name="Submissions S."/>
        </authorList>
    </citation>
    <scope>NUCLEOTIDE SEQUENCE [LARGE SCALE GENOMIC DNA]</scope>
    <source>
        <strain evidence="2">IBRC-M10078</strain>
    </source>
</reference>
<accession>A0A1H0T596</accession>
<dbReference type="AlphaFoldDB" id="A0A1H0T596"/>
<gene>
    <name evidence="1" type="ORF">SAMN05216565_103294</name>
</gene>
<dbReference type="Proteomes" id="UP000199159">
    <property type="component" value="Unassembled WGS sequence"/>
</dbReference>
<protein>
    <submittedName>
        <fullName evidence="1">Uncharacterized protein</fullName>
    </submittedName>
</protein>